<sequence length="233" mass="25000">MESLRDTTRAASLSVASVFMRHVYQWMTVGLLVTAATAFFVASSPAILSMLFGNTISLVILAIAVFAMPLVLMGAISRLSSFAATSIFIVYSALMGAFLSSVLIVYTGTSVMSTFITCAAMFGGMSIYGTVTKRDLTGMGTFMMMGLFGLIIAMIVNLFLQSSAMAFVISAIGVIIFTGLTAYDTQKIRAFGENAPLDDATAIRRGALLGALTLYLDFINLFLMLLRIMGDRR</sequence>
<evidence type="ECO:0000256" key="4">
    <source>
        <dbReference type="ARBA" id="ARBA00022989"/>
    </source>
</evidence>
<keyword evidence="5 6" id="KW-0472">Membrane</keyword>
<feature type="transmembrane region" description="Helical" evidence="6">
    <location>
        <begin position="58"/>
        <end position="76"/>
    </location>
</feature>
<comment type="subcellular location">
    <subcellularLocation>
        <location evidence="1">Membrane</location>
        <topology evidence="1">Multi-pass membrane protein</topology>
    </subcellularLocation>
</comment>
<reference evidence="7" key="2">
    <citation type="submission" date="2021-04" db="EMBL/GenBank/DDBJ databases">
        <authorList>
            <person name="Gilroy R."/>
        </authorList>
    </citation>
    <scope>NUCLEOTIDE SEQUENCE</scope>
    <source>
        <strain evidence="7">ChiSxjej5B17-1746</strain>
    </source>
</reference>
<feature type="transmembrane region" description="Helical" evidence="6">
    <location>
        <begin position="206"/>
        <end position="229"/>
    </location>
</feature>
<comment type="similarity">
    <text evidence="2 6">Belongs to the BI1 family.</text>
</comment>
<dbReference type="GO" id="GO:0005886">
    <property type="term" value="C:plasma membrane"/>
    <property type="evidence" value="ECO:0007669"/>
    <property type="project" value="TreeGrafter"/>
</dbReference>
<dbReference type="PANTHER" id="PTHR23291:SF50">
    <property type="entry name" value="PROTEIN LIFEGUARD 4"/>
    <property type="match status" value="1"/>
</dbReference>
<accession>A0A9D1R2I3</accession>
<evidence type="ECO:0000256" key="5">
    <source>
        <dbReference type="ARBA" id="ARBA00023136"/>
    </source>
</evidence>
<keyword evidence="3 6" id="KW-0812">Transmembrane</keyword>
<reference evidence="7" key="1">
    <citation type="journal article" date="2021" name="PeerJ">
        <title>Extensive microbial diversity within the chicken gut microbiome revealed by metagenomics and culture.</title>
        <authorList>
            <person name="Gilroy R."/>
            <person name="Ravi A."/>
            <person name="Getino M."/>
            <person name="Pursley I."/>
            <person name="Horton D.L."/>
            <person name="Alikhan N.F."/>
            <person name="Baker D."/>
            <person name="Gharbi K."/>
            <person name="Hall N."/>
            <person name="Watson M."/>
            <person name="Adriaenssens E.M."/>
            <person name="Foster-Nyarko E."/>
            <person name="Jarju S."/>
            <person name="Secka A."/>
            <person name="Antonio M."/>
            <person name="Oren A."/>
            <person name="Chaudhuri R.R."/>
            <person name="La Ragione R."/>
            <person name="Hildebrand F."/>
            <person name="Pallen M.J."/>
        </authorList>
    </citation>
    <scope>NUCLEOTIDE SEQUENCE</scope>
    <source>
        <strain evidence="7">ChiSxjej5B17-1746</strain>
    </source>
</reference>
<name>A0A9D1R2I3_9BACT</name>
<evidence type="ECO:0000256" key="3">
    <source>
        <dbReference type="ARBA" id="ARBA00022692"/>
    </source>
</evidence>
<evidence type="ECO:0000313" key="8">
    <source>
        <dbReference type="Proteomes" id="UP000824264"/>
    </source>
</evidence>
<proteinExistence type="inferred from homology"/>
<gene>
    <name evidence="7" type="ORF">H9874_11745</name>
</gene>
<evidence type="ECO:0000256" key="1">
    <source>
        <dbReference type="ARBA" id="ARBA00004141"/>
    </source>
</evidence>
<dbReference type="EMBL" id="DXGI01000440">
    <property type="protein sequence ID" value="HIW79795.1"/>
    <property type="molecule type" value="Genomic_DNA"/>
</dbReference>
<dbReference type="AlphaFoldDB" id="A0A9D1R2I3"/>
<organism evidence="7 8">
    <name type="scientific">Candidatus Bilophila faecipullorum</name>
    <dbReference type="NCBI Taxonomy" id="2838482"/>
    <lineage>
        <taxon>Bacteria</taxon>
        <taxon>Pseudomonadati</taxon>
        <taxon>Thermodesulfobacteriota</taxon>
        <taxon>Desulfovibrionia</taxon>
        <taxon>Desulfovibrionales</taxon>
        <taxon>Desulfovibrionaceae</taxon>
        <taxon>Bilophila</taxon>
    </lineage>
</organism>
<feature type="transmembrane region" description="Helical" evidence="6">
    <location>
        <begin position="112"/>
        <end position="130"/>
    </location>
</feature>
<protein>
    <submittedName>
        <fullName evidence="7">Bax inhibitor-1/YccA family protein</fullName>
    </submittedName>
</protein>
<feature type="transmembrane region" description="Helical" evidence="6">
    <location>
        <begin position="142"/>
        <end position="160"/>
    </location>
</feature>
<dbReference type="PANTHER" id="PTHR23291">
    <property type="entry name" value="BAX INHIBITOR-RELATED"/>
    <property type="match status" value="1"/>
</dbReference>
<feature type="transmembrane region" description="Helical" evidence="6">
    <location>
        <begin position="166"/>
        <end position="185"/>
    </location>
</feature>
<dbReference type="InterPro" id="IPR006214">
    <property type="entry name" value="Bax_inhibitor_1-related"/>
</dbReference>
<keyword evidence="4 6" id="KW-1133">Transmembrane helix</keyword>
<dbReference type="CDD" id="cd10432">
    <property type="entry name" value="BI-1-like_bacterial"/>
    <property type="match status" value="1"/>
</dbReference>
<feature type="transmembrane region" description="Helical" evidence="6">
    <location>
        <begin position="29"/>
        <end position="52"/>
    </location>
</feature>
<evidence type="ECO:0000313" key="7">
    <source>
        <dbReference type="EMBL" id="HIW79795.1"/>
    </source>
</evidence>
<evidence type="ECO:0000256" key="6">
    <source>
        <dbReference type="RuleBase" id="RU004379"/>
    </source>
</evidence>
<feature type="transmembrane region" description="Helical" evidence="6">
    <location>
        <begin position="88"/>
        <end position="106"/>
    </location>
</feature>
<dbReference type="Pfam" id="PF01027">
    <property type="entry name" value="Bax1-I"/>
    <property type="match status" value="1"/>
</dbReference>
<evidence type="ECO:0000256" key="2">
    <source>
        <dbReference type="ARBA" id="ARBA00010350"/>
    </source>
</evidence>
<comment type="caution">
    <text evidence="7">The sequence shown here is derived from an EMBL/GenBank/DDBJ whole genome shotgun (WGS) entry which is preliminary data.</text>
</comment>
<dbReference type="Proteomes" id="UP000824264">
    <property type="component" value="Unassembled WGS sequence"/>
</dbReference>